<evidence type="ECO:0000313" key="1">
    <source>
        <dbReference type="EMBL" id="MBK4735097.1"/>
    </source>
</evidence>
<reference evidence="1" key="1">
    <citation type="submission" date="2021-01" db="EMBL/GenBank/DDBJ databases">
        <title>Genome sequence of strain Noviherbaspirillum sp. DKR-6.</title>
        <authorList>
            <person name="Chaudhary D.K."/>
        </authorList>
    </citation>
    <scope>NUCLEOTIDE SEQUENCE</scope>
    <source>
        <strain evidence="1">DKR-6</strain>
    </source>
</reference>
<dbReference type="EMBL" id="JAEPBG010000003">
    <property type="protein sequence ID" value="MBK4735097.1"/>
    <property type="molecule type" value="Genomic_DNA"/>
</dbReference>
<dbReference type="AlphaFoldDB" id="A0A934ST29"/>
<name>A0A934ST29_9BURK</name>
<comment type="caution">
    <text evidence="1">The sequence shown here is derived from an EMBL/GenBank/DDBJ whole genome shotgun (WGS) entry which is preliminary data.</text>
</comment>
<dbReference type="RefSeq" id="WP_200591851.1">
    <property type="nucleotide sequence ID" value="NZ_JAEPBG010000003.1"/>
</dbReference>
<evidence type="ECO:0000313" key="2">
    <source>
        <dbReference type="Proteomes" id="UP000622890"/>
    </source>
</evidence>
<proteinExistence type="predicted"/>
<keyword evidence="2" id="KW-1185">Reference proteome</keyword>
<sequence>MEGIKARIEGDGIKGSVEFSLEEAMAHPRAGKPWAEMNVDEQAAALKEYALWLYSRQDGVTGNATVTLERGTFAVTRDRDV</sequence>
<protein>
    <submittedName>
        <fullName evidence="1">Uncharacterized protein</fullName>
    </submittedName>
</protein>
<dbReference type="Proteomes" id="UP000622890">
    <property type="component" value="Unassembled WGS sequence"/>
</dbReference>
<gene>
    <name evidence="1" type="ORF">JJB74_10795</name>
</gene>
<organism evidence="1 2">
    <name type="scientific">Noviherbaspirillum pedocola</name>
    <dbReference type="NCBI Taxonomy" id="2801341"/>
    <lineage>
        <taxon>Bacteria</taxon>
        <taxon>Pseudomonadati</taxon>
        <taxon>Pseudomonadota</taxon>
        <taxon>Betaproteobacteria</taxon>
        <taxon>Burkholderiales</taxon>
        <taxon>Oxalobacteraceae</taxon>
        <taxon>Noviherbaspirillum</taxon>
    </lineage>
</organism>
<accession>A0A934ST29</accession>